<sequence>MENKDLVMEEKELSNRQGLLQRAMHFAKIPILVSLFITPVRFLLELAGLPEYAIFIIGLLWLTLAFSVYWGIKLYKEKKAYLLLLLSLIIFAPVSRLTVVVAWWVDIKWELGTHYGLYFDSFGETLLNQGVYGALVQIIPGFLLGALTIVFMRYRKSVAKQTNNINQ</sequence>
<proteinExistence type="predicted"/>
<evidence type="ECO:0000313" key="3">
    <source>
        <dbReference type="Proteomes" id="UP001198402"/>
    </source>
</evidence>
<comment type="caution">
    <text evidence="2">The sequence shown here is derived from an EMBL/GenBank/DDBJ whole genome shotgun (WGS) entry which is preliminary data.</text>
</comment>
<keyword evidence="1" id="KW-0812">Transmembrane</keyword>
<organism evidence="2 3">
    <name type="scientific">Winogradskyella vincentii</name>
    <dbReference type="NCBI Taxonomy" id="2877122"/>
    <lineage>
        <taxon>Bacteria</taxon>
        <taxon>Pseudomonadati</taxon>
        <taxon>Bacteroidota</taxon>
        <taxon>Flavobacteriia</taxon>
        <taxon>Flavobacteriales</taxon>
        <taxon>Flavobacteriaceae</taxon>
        <taxon>Winogradskyella</taxon>
    </lineage>
</organism>
<feature type="transmembrane region" description="Helical" evidence="1">
    <location>
        <begin position="131"/>
        <end position="152"/>
    </location>
</feature>
<keyword evidence="1" id="KW-1133">Transmembrane helix</keyword>
<accession>A0ABS7XZP8</accession>
<dbReference type="EMBL" id="JAIUJS010000003">
    <property type="protein sequence ID" value="MCA0153129.1"/>
    <property type="molecule type" value="Genomic_DNA"/>
</dbReference>
<keyword evidence="1" id="KW-0472">Membrane</keyword>
<protein>
    <recommendedName>
        <fullName evidence="4">Transmembrane protein</fullName>
    </recommendedName>
</protein>
<reference evidence="3" key="1">
    <citation type="submission" date="2023-07" db="EMBL/GenBank/DDBJ databases">
        <authorList>
            <person name="Yue Y."/>
        </authorList>
    </citation>
    <scope>NUCLEOTIDE SEQUENCE [LARGE SCALE GENOMIC DNA]</scope>
    <source>
        <strain evidence="3">2Y89</strain>
    </source>
</reference>
<gene>
    <name evidence="2" type="ORF">LBV24_07865</name>
</gene>
<name>A0ABS7XZP8_9FLAO</name>
<feature type="transmembrane region" description="Helical" evidence="1">
    <location>
        <begin position="26"/>
        <end position="44"/>
    </location>
</feature>
<keyword evidence="3" id="KW-1185">Reference proteome</keyword>
<evidence type="ECO:0008006" key="4">
    <source>
        <dbReference type="Google" id="ProtNLM"/>
    </source>
</evidence>
<feature type="transmembrane region" description="Helical" evidence="1">
    <location>
        <begin position="82"/>
        <end position="105"/>
    </location>
</feature>
<dbReference type="Proteomes" id="UP001198402">
    <property type="component" value="Unassembled WGS sequence"/>
</dbReference>
<dbReference type="RefSeq" id="WP_224478066.1">
    <property type="nucleotide sequence ID" value="NZ_JAIUJS010000003.1"/>
</dbReference>
<evidence type="ECO:0000313" key="2">
    <source>
        <dbReference type="EMBL" id="MCA0153129.1"/>
    </source>
</evidence>
<feature type="transmembrane region" description="Helical" evidence="1">
    <location>
        <begin position="50"/>
        <end position="70"/>
    </location>
</feature>
<evidence type="ECO:0000256" key="1">
    <source>
        <dbReference type="SAM" id="Phobius"/>
    </source>
</evidence>